<evidence type="ECO:0000313" key="4">
    <source>
        <dbReference type="EMBL" id="QDQ74070.1"/>
    </source>
</evidence>
<dbReference type="GO" id="GO:0008233">
    <property type="term" value="F:peptidase activity"/>
    <property type="evidence" value="ECO:0007669"/>
    <property type="project" value="InterPro"/>
</dbReference>
<dbReference type="AlphaFoldDB" id="A0A516V6B8"/>
<protein>
    <submittedName>
        <fullName evidence="4">Alpha/beta hydrolase</fullName>
    </submittedName>
</protein>
<dbReference type="PRINTS" id="PR00793">
    <property type="entry name" value="PROAMNOPTASE"/>
</dbReference>
<gene>
    <name evidence="4" type="ORF">FNZ56_09345</name>
</gene>
<keyword evidence="2 4" id="KW-0378">Hydrolase</keyword>
<feature type="domain" description="AB hydrolase-1" evidence="3">
    <location>
        <begin position="112"/>
        <end position="471"/>
    </location>
</feature>
<dbReference type="OrthoDB" id="4510475at2"/>
<organism evidence="4 5">
    <name type="scientific">Pseudoluteimonas lycopersici</name>
    <dbReference type="NCBI Taxonomy" id="1324796"/>
    <lineage>
        <taxon>Bacteria</taxon>
        <taxon>Pseudomonadati</taxon>
        <taxon>Pseudomonadota</taxon>
        <taxon>Gammaproteobacteria</taxon>
        <taxon>Lysobacterales</taxon>
        <taxon>Lysobacteraceae</taxon>
        <taxon>Pseudoluteimonas</taxon>
    </lineage>
</organism>
<dbReference type="PANTHER" id="PTHR43798">
    <property type="entry name" value="MONOACYLGLYCEROL LIPASE"/>
    <property type="match status" value="1"/>
</dbReference>
<sequence>MSPRNIFRIGVAVAALGWLGWSWYRTHHAVDAPGKPTTTKAATAAPPAKPRMYGRIAFHPCTLAPQYGALSVEAQCGTLSVPEDRAQPNGRKLALAIAWVPASDNGEVADDPVFMLAGGPGQSARDSYPQVAGAFGDVLKHRNVVLVDQRGTGGSNLLSCDSGDADETDASTAAAVAMAQRCIAELSKNADLRFYTTTDAIADLEDVRTALGVAQLNLIGISYGTRVAQQYAMRHPASTRSIVLDSTVPNTLGLGNIFARNLDDALALQFAQCTEAPACKARVGEPRAELSKLMATLRTSPPTVRYRDAGTGEWREDTLSPDRIAGMVRMYAYMPLVATILPVLIHDANEGHYENLAALSRMMQGEMKDAMAMGMQMSVVCSEDADSMVARKEDADTLLGNGMTEAMAAICKVWPRGDMPADFHKPLATRVPALVLEGEFDPVTPPRYGEEVVRTLPNGRLLVLRGQGHNVIGAGCMPKLFAQFLQDANAKTLDAKCLDTLAYAQPFTSFNGWQP</sequence>
<dbReference type="RefSeq" id="WP_143879580.1">
    <property type="nucleotide sequence ID" value="NZ_BAABLZ010000001.1"/>
</dbReference>
<proteinExistence type="inferred from homology"/>
<dbReference type="InterPro" id="IPR029058">
    <property type="entry name" value="AB_hydrolase_fold"/>
</dbReference>
<reference evidence="4 5" key="1">
    <citation type="submission" date="2019-07" db="EMBL/GenBank/DDBJ databases">
        <title>Lysobacter weifangensis sp. nov., isolated from bensulfuron-methyl contaminated farmland soil.</title>
        <authorList>
            <person name="Zhao H."/>
        </authorList>
    </citation>
    <scope>NUCLEOTIDE SEQUENCE [LARGE SCALE GENOMIC DNA]</scope>
    <source>
        <strain evidence="4 5">CC-Bw-6</strain>
    </source>
</reference>
<evidence type="ECO:0000256" key="2">
    <source>
        <dbReference type="ARBA" id="ARBA00022801"/>
    </source>
</evidence>
<dbReference type="SUPFAM" id="SSF53474">
    <property type="entry name" value="alpha/beta-Hydrolases"/>
    <property type="match status" value="1"/>
</dbReference>
<dbReference type="Pfam" id="PF00561">
    <property type="entry name" value="Abhydrolase_1"/>
    <property type="match status" value="1"/>
</dbReference>
<dbReference type="InterPro" id="IPR002410">
    <property type="entry name" value="Peptidase_S33"/>
</dbReference>
<evidence type="ECO:0000313" key="5">
    <source>
        <dbReference type="Proteomes" id="UP000315891"/>
    </source>
</evidence>
<name>A0A516V6B8_9GAMM</name>
<dbReference type="EMBL" id="CP041742">
    <property type="protein sequence ID" value="QDQ74070.1"/>
    <property type="molecule type" value="Genomic_DNA"/>
</dbReference>
<dbReference type="Proteomes" id="UP000315891">
    <property type="component" value="Chromosome"/>
</dbReference>
<comment type="similarity">
    <text evidence="1">Belongs to the peptidase S33 family.</text>
</comment>
<accession>A0A516V6B8</accession>
<keyword evidence="5" id="KW-1185">Reference proteome</keyword>
<dbReference type="Gene3D" id="3.40.50.1820">
    <property type="entry name" value="alpha/beta hydrolase"/>
    <property type="match status" value="1"/>
</dbReference>
<dbReference type="InterPro" id="IPR050266">
    <property type="entry name" value="AB_hydrolase_sf"/>
</dbReference>
<evidence type="ECO:0000259" key="3">
    <source>
        <dbReference type="Pfam" id="PF00561"/>
    </source>
</evidence>
<dbReference type="InterPro" id="IPR000073">
    <property type="entry name" value="AB_hydrolase_1"/>
</dbReference>
<evidence type="ECO:0000256" key="1">
    <source>
        <dbReference type="ARBA" id="ARBA00010088"/>
    </source>
</evidence>
<dbReference type="GO" id="GO:0016020">
    <property type="term" value="C:membrane"/>
    <property type="evidence" value="ECO:0007669"/>
    <property type="project" value="TreeGrafter"/>
</dbReference>
<dbReference type="PANTHER" id="PTHR43798:SF27">
    <property type="entry name" value="HYDROLASE ALPHA_BETA HYDROLASE FOLD FAMILY"/>
    <property type="match status" value="1"/>
</dbReference>
<dbReference type="GO" id="GO:0006508">
    <property type="term" value="P:proteolysis"/>
    <property type="evidence" value="ECO:0007669"/>
    <property type="project" value="InterPro"/>
</dbReference>